<accession>A0A4U6QMK7</accession>
<dbReference type="AlphaFoldDB" id="A0A4U6QMK7"/>
<name>A0A4U6QMK7_9ACTN</name>
<gene>
    <name evidence="2" type="ORF">FDO65_10170</name>
</gene>
<keyword evidence="3" id="KW-1185">Reference proteome</keyword>
<dbReference type="EMBL" id="SZZH01000001">
    <property type="protein sequence ID" value="TKV61880.1"/>
    <property type="molecule type" value="Genomic_DNA"/>
</dbReference>
<organism evidence="2 3">
    <name type="scientific">Nakamurella flava</name>
    <dbReference type="NCBI Taxonomy" id="2576308"/>
    <lineage>
        <taxon>Bacteria</taxon>
        <taxon>Bacillati</taxon>
        <taxon>Actinomycetota</taxon>
        <taxon>Actinomycetes</taxon>
        <taxon>Nakamurellales</taxon>
        <taxon>Nakamurellaceae</taxon>
        <taxon>Nakamurella</taxon>
    </lineage>
</organism>
<sequence length="175" mass="19129">MADQPPRLSDLTELQVRRASTIARAARPFGLEAVKAALMCAFEESSLLIHANNGRTTRTDVPLKWRALAALSQEFPHDRVAGEAWTTADSIGMFQQRLMYGYASPDRAGVAALMAVDESTRIFLRGSTYAKTRSFLDPANTRGDIATRIQWANSATAPTTAPTRAWPTNSWPCSG</sequence>
<dbReference type="Proteomes" id="UP000306985">
    <property type="component" value="Unassembled WGS sequence"/>
</dbReference>
<feature type="compositionally biased region" description="Low complexity" evidence="1">
    <location>
        <begin position="156"/>
        <end position="168"/>
    </location>
</feature>
<comment type="caution">
    <text evidence="2">The sequence shown here is derived from an EMBL/GenBank/DDBJ whole genome shotgun (WGS) entry which is preliminary data.</text>
</comment>
<evidence type="ECO:0000313" key="2">
    <source>
        <dbReference type="EMBL" id="TKV61880.1"/>
    </source>
</evidence>
<dbReference type="RefSeq" id="WP_137449185.1">
    <property type="nucleotide sequence ID" value="NZ_SZZH01000001.1"/>
</dbReference>
<protein>
    <submittedName>
        <fullName evidence="2">Uncharacterized protein</fullName>
    </submittedName>
</protein>
<evidence type="ECO:0000313" key="3">
    <source>
        <dbReference type="Proteomes" id="UP000306985"/>
    </source>
</evidence>
<proteinExistence type="predicted"/>
<evidence type="ECO:0000256" key="1">
    <source>
        <dbReference type="SAM" id="MobiDB-lite"/>
    </source>
</evidence>
<reference evidence="2 3" key="1">
    <citation type="submission" date="2019-05" db="EMBL/GenBank/DDBJ databases">
        <title>Nakamurella sp. N5BH11, whole genome shotgun sequence.</title>
        <authorList>
            <person name="Tuo L."/>
        </authorList>
    </citation>
    <scope>NUCLEOTIDE SEQUENCE [LARGE SCALE GENOMIC DNA]</scope>
    <source>
        <strain evidence="2 3">N5BH11</strain>
    </source>
</reference>
<feature type="region of interest" description="Disordered" evidence="1">
    <location>
        <begin position="156"/>
        <end position="175"/>
    </location>
</feature>